<dbReference type="GO" id="GO:0003677">
    <property type="term" value="F:DNA binding"/>
    <property type="evidence" value="ECO:0007669"/>
    <property type="project" value="InterPro"/>
</dbReference>
<dbReference type="Proteomes" id="UP000254889">
    <property type="component" value="Chromosome"/>
</dbReference>
<name>A0A345ZS92_9HYPH</name>
<dbReference type="AlphaFoldDB" id="A0A345ZS92"/>
<organism evidence="2 3">
    <name type="scientific">Pseudolabrys taiwanensis</name>
    <dbReference type="NCBI Taxonomy" id="331696"/>
    <lineage>
        <taxon>Bacteria</taxon>
        <taxon>Pseudomonadati</taxon>
        <taxon>Pseudomonadota</taxon>
        <taxon>Alphaproteobacteria</taxon>
        <taxon>Hyphomicrobiales</taxon>
        <taxon>Xanthobacteraceae</taxon>
        <taxon>Pseudolabrys</taxon>
    </lineage>
</organism>
<evidence type="ECO:0000259" key="1">
    <source>
        <dbReference type="PROSITE" id="PS50943"/>
    </source>
</evidence>
<dbReference type="KEGG" id="ptaw:DW352_04200"/>
<protein>
    <submittedName>
        <fullName evidence="2">Helix-turn-helix domain-containing protein</fullName>
    </submittedName>
</protein>
<dbReference type="CDD" id="cd00093">
    <property type="entry name" value="HTH_XRE"/>
    <property type="match status" value="1"/>
</dbReference>
<reference evidence="2 3" key="1">
    <citation type="submission" date="2018-07" db="EMBL/GenBank/DDBJ databases">
        <authorList>
            <person name="Quirk P.G."/>
            <person name="Krulwich T.A."/>
        </authorList>
    </citation>
    <scope>NUCLEOTIDE SEQUENCE [LARGE SCALE GENOMIC DNA]</scope>
    <source>
        <strain evidence="2 3">CC-BB4</strain>
    </source>
</reference>
<feature type="domain" description="HTH cro/C1-type" evidence="1">
    <location>
        <begin position="26"/>
        <end position="80"/>
    </location>
</feature>
<dbReference type="Gene3D" id="1.10.260.40">
    <property type="entry name" value="lambda repressor-like DNA-binding domains"/>
    <property type="match status" value="1"/>
</dbReference>
<evidence type="ECO:0000313" key="2">
    <source>
        <dbReference type="EMBL" id="AXK79789.1"/>
    </source>
</evidence>
<evidence type="ECO:0000313" key="3">
    <source>
        <dbReference type="Proteomes" id="UP000254889"/>
    </source>
</evidence>
<proteinExistence type="predicted"/>
<dbReference type="InterPro" id="IPR001387">
    <property type="entry name" value="Cro/C1-type_HTH"/>
</dbReference>
<keyword evidence="3" id="KW-1185">Reference proteome</keyword>
<gene>
    <name evidence="2" type="ORF">DW352_04200</name>
</gene>
<dbReference type="Pfam" id="PF13560">
    <property type="entry name" value="HTH_31"/>
    <property type="match status" value="1"/>
</dbReference>
<dbReference type="OrthoDB" id="8450346at2"/>
<dbReference type="RefSeq" id="WP_115688810.1">
    <property type="nucleotide sequence ID" value="NZ_CP031417.1"/>
</dbReference>
<dbReference type="SUPFAM" id="SSF47413">
    <property type="entry name" value="lambda repressor-like DNA-binding domains"/>
    <property type="match status" value="1"/>
</dbReference>
<dbReference type="InterPro" id="IPR010982">
    <property type="entry name" value="Lambda_DNA-bd_dom_sf"/>
</dbReference>
<accession>A0A345ZS92</accession>
<dbReference type="EMBL" id="CP031417">
    <property type="protein sequence ID" value="AXK79789.1"/>
    <property type="molecule type" value="Genomic_DNA"/>
</dbReference>
<dbReference type="SMART" id="SM00530">
    <property type="entry name" value="HTH_XRE"/>
    <property type="match status" value="1"/>
</dbReference>
<dbReference type="PROSITE" id="PS50943">
    <property type="entry name" value="HTH_CROC1"/>
    <property type="match status" value="1"/>
</dbReference>
<sequence length="120" mass="13490">MLIEPRVSRDLLELVRLERRAFAAKVRMARAVLGLSQSDFGASVGLTQRAIHKLEQGDTEPRRATVRAIEDLWRAEGIEFEDLPEGGFRVTVRTGVFDREDPRSHAARTQLGVTSVAYRS</sequence>